<feature type="domain" description="Sorting nexin C-terminal" evidence="2">
    <location>
        <begin position="3"/>
        <end position="73"/>
    </location>
</feature>
<dbReference type="Pfam" id="PF08628">
    <property type="entry name" value="Nexin_C"/>
    <property type="match status" value="1"/>
</dbReference>
<accession>A0A2N5SX46</accession>
<dbReference type="GO" id="GO:0035091">
    <property type="term" value="F:phosphatidylinositol binding"/>
    <property type="evidence" value="ECO:0007669"/>
    <property type="project" value="TreeGrafter"/>
</dbReference>
<dbReference type="Proteomes" id="UP000235388">
    <property type="component" value="Unassembled WGS sequence"/>
</dbReference>
<dbReference type="EMBL" id="PGCJ01000843">
    <property type="protein sequence ID" value="PLW17792.1"/>
    <property type="molecule type" value="Genomic_DNA"/>
</dbReference>
<dbReference type="PANTHER" id="PTHR22775">
    <property type="entry name" value="SORTING NEXIN"/>
    <property type="match status" value="1"/>
</dbReference>
<sequence length="98" mass="11137">SALWFPDDLADPTQAGRLRPRPPGRSIEEKLMTCDGAYRKLSAIIPDYAASILGRSNARLATRRCFSMFQNRRLNKHLIYTILDQVIQTLFPELMGSL</sequence>
<comment type="caution">
    <text evidence="3">The sequence shown here is derived from an EMBL/GenBank/DDBJ whole genome shotgun (WGS) entry which is preliminary data.</text>
</comment>
<evidence type="ECO:0000313" key="4">
    <source>
        <dbReference type="Proteomes" id="UP000235388"/>
    </source>
</evidence>
<evidence type="ECO:0000256" key="1">
    <source>
        <dbReference type="SAM" id="MobiDB-lite"/>
    </source>
</evidence>
<dbReference type="OrthoDB" id="120967at2759"/>
<reference evidence="3 4" key="1">
    <citation type="submission" date="2017-11" db="EMBL/GenBank/DDBJ databases">
        <title>De novo assembly and phasing of dikaryotic genomes from two isolates of Puccinia coronata f. sp. avenae, the causal agent of oat crown rust.</title>
        <authorList>
            <person name="Miller M.E."/>
            <person name="Zhang Y."/>
            <person name="Omidvar V."/>
            <person name="Sperschneider J."/>
            <person name="Schwessinger B."/>
            <person name="Raley C."/>
            <person name="Palmer J.M."/>
            <person name="Garnica D."/>
            <person name="Upadhyaya N."/>
            <person name="Rathjen J."/>
            <person name="Taylor J.M."/>
            <person name="Park R.F."/>
            <person name="Dodds P.N."/>
            <person name="Hirsch C.D."/>
            <person name="Kianian S.F."/>
            <person name="Figueroa M."/>
        </authorList>
    </citation>
    <scope>NUCLEOTIDE SEQUENCE [LARGE SCALE GENOMIC DNA]</scope>
    <source>
        <strain evidence="3">12NC29</strain>
    </source>
</reference>
<feature type="region of interest" description="Disordered" evidence="1">
    <location>
        <begin position="1"/>
        <end position="26"/>
    </location>
</feature>
<gene>
    <name evidence="3" type="ORF">PCANC_11967</name>
</gene>
<protein>
    <recommendedName>
        <fullName evidence="2">Sorting nexin C-terminal domain-containing protein</fullName>
    </recommendedName>
</protein>
<dbReference type="InterPro" id="IPR013937">
    <property type="entry name" value="Sorting_nexin_C"/>
</dbReference>
<keyword evidence="4" id="KW-1185">Reference proteome</keyword>
<name>A0A2N5SX46_9BASI</name>
<dbReference type="AlphaFoldDB" id="A0A2N5SX46"/>
<dbReference type="STRING" id="200324.A0A2N5SX46"/>
<evidence type="ECO:0000313" key="3">
    <source>
        <dbReference type="EMBL" id="PLW17792.1"/>
    </source>
</evidence>
<organism evidence="3 4">
    <name type="scientific">Puccinia coronata f. sp. avenae</name>
    <dbReference type="NCBI Taxonomy" id="200324"/>
    <lineage>
        <taxon>Eukaryota</taxon>
        <taxon>Fungi</taxon>
        <taxon>Dikarya</taxon>
        <taxon>Basidiomycota</taxon>
        <taxon>Pucciniomycotina</taxon>
        <taxon>Pucciniomycetes</taxon>
        <taxon>Pucciniales</taxon>
        <taxon>Pucciniaceae</taxon>
        <taxon>Puccinia</taxon>
    </lineage>
</organism>
<evidence type="ECO:0000259" key="2">
    <source>
        <dbReference type="Pfam" id="PF08628"/>
    </source>
</evidence>
<dbReference type="PANTHER" id="PTHR22775:SF3">
    <property type="entry name" value="SORTING NEXIN-13"/>
    <property type="match status" value="1"/>
</dbReference>
<proteinExistence type="predicted"/>
<feature type="non-terminal residue" evidence="3">
    <location>
        <position position="1"/>
    </location>
</feature>